<accession>A0A031JG77</accession>
<dbReference type="AlphaFoldDB" id="A0A031JG77"/>
<organism evidence="5 6">
    <name type="scientific">Novosphingobium resinovorum</name>
    <dbReference type="NCBI Taxonomy" id="158500"/>
    <lineage>
        <taxon>Bacteria</taxon>
        <taxon>Pseudomonadati</taxon>
        <taxon>Pseudomonadota</taxon>
        <taxon>Alphaproteobacteria</taxon>
        <taxon>Sphingomonadales</taxon>
        <taxon>Sphingomonadaceae</taxon>
        <taxon>Novosphingobium</taxon>
    </lineage>
</organism>
<evidence type="ECO:0000256" key="2">
    <source>
        <dbReference type="ARBA" id="ARBA00023043"/>
    </source>
</evidence>
<proteinExistence type="predicted"/>
<dbReference type="Pfam" id="PF00023">
    <property type="entry name" value="Ank"/>
    <property type="match status" value="1"/>
</dbReference>
<evidence type="ECO:0000256" key="4">
    <source>
        <dbReference type="SAM" id="MobiDB-lite"/>
    </source>
</evidence>
<dbReference type="EMBL" id="JFYZ01000048">
    <property type="protein sequence ID" value="EZP73124.1"/>
    <property type="molecule type" value="Genomic_DNA"/>
</dbReference>
<sequence length="190" mass="19862">MPNEPGDLPPLPSPERLRELMFDAAQLGRTDVLPALLHAGCAVEAKDERGYTPLILAAYHGHDEAVALLLNHGADPEAGDAARGNTALMGAAFKGFTSVARLLLERGADAETTNKAGQTALMLAALFDRREIADLLVAQGADPERYDAAGNSALSVARDQNNAAMGEHLRGACPASRPGSWPAESAILTS</sequence>
<name>A0A031JG77_9SPHN</name>
<dbReference type="InterPro" id="IPR002110">
    <property type="entry name" value="Ankyrin_rpt"/>
</dbReference>
<protein>
    <submittedName>
        <fullName evidence="5">Ankyrin</fullName>
    </submittedName>
</protein>
<dbReference type="SUPFAM" id="SSF48403">
    <property type="entry name" value="Ankyrin repeat"/>
    <property type="match status" value="1"/>
</dbReference>
<dbReference type="PANTHER" id="PTHR24166:SF48">
    <property type="entry name" value="PROTEIN VAPYRIN"/>
    <property type="match status" value="1"/>
</dbReference>
<feature type="repeat" description="ANK" evidence="3">
    <location>
        <begin position="49"/>
        <end position="81"/>
    </location>
</feature>
<dbReference type="SMART" id="SM00248">
    <property type="entry name" value="ANK"/>
    <property type="match status" value="3"/>
</dbReference>
<dbReference type="eggNOG" id="COG0666">
    <property type="taxonomic scope" value="Bacteria"/>
</dbReference>
<evidence type="ECO:0000313" key="6">
    <source>
        <dbReference type="Proteomes" id="UP000024329"/>
    </source>
</evidence>
<keyword evidence="1" id="KW-0677">Repeat</keyword>
<dbReference type="PROSITE" id="PS50088">
    <property type="entry name" value="ANK_REPEAT"/>
    <property type="match status" value="3"/>
</dbReference>
<dbReference type="Pfam" id="PF12796">
    <property type="entry name" value="Ank_2"/>
    <property type="match status" value="1"/>
</dbReference>
<dbReference type="Proteomes" id="UP000024329">
    <property type="component" value="Unassembled WGS sequence"/>
</dbReference>
<feature type="repeat" description="ANK" evidence="3">
    <location>
        <begin position="83"/>
        <end position="115"/>
    </location>
</feature>
<feature type="repeat" description="ANK" evidence="3">
    <location>
        <begin position="116"/>
        <end position="148"/>
    </location>
</feature>
<dbReference type="PANTHER" id="PTHR24166">
    <property type="entry name" value="ROLLING PEBBLES, ISOFORM B"/>
    <property type="match status" value="1"/>
</dbReference>
<evidence type="ECO:0000256" key="3">
    <source>
        <dbReference type="PROSITE-ProRule" id="PRU00023"/>
    </source>
</evidence>
<keyword evidence="2 3" id="KW-0040">ANK repeat</keyword>
<comment type="caution">
    <text evidence="5">The sequence shown here is derived from an EMBL/GenBank/DDBJ whole genome shotgun (WGS) entry which is preliminary data.</text>
</comment>
<reference evidence="5 6" key="1">
    <citation type="submission" date="2014-03" db="EMBL/GenBank/DDBJ databases">
        <title>Whole genome sequence of Novosphingobium resinovorum KF1.</title>
        <authorList>
            <person name="Gan H.M."/>
            <person name="Gan H.Y."/>
            <person name="Chew T.H."/>
            <person name="Savka M.A."/>
        </authorList>
    </citation>
    <scope>NUCLEOTIDE SEQUENCE [LARGE SCALE GENOMIC DNA]</scope>
    <source>
        <strain evidence="5 6">KF1</strain>
    </source>
</reference>
<dbReference type="InterPro" id="IPR050889">
    <property type="entry name" value="Dendritic_Spine_Reg/Scaffold"/>
</dbReference>
<dbReference type="InterPro" id="IPR036770">
    <property type="entry name" value="Ankyrin_rpt-contain_sf"/>
</dbReference>
<evidence type="ECO:0000256" key="1">
    <source>
        <dbReference type="ARBA" id="ARBA00022737"/>
    </source>
</evidence>
<dbReference type="Gene3D" id="1.25.40.20">
    <property type="entry name" value="Ankyrin repeat-containing domain"/>
    <property type="match status" value="2"/>
</dbReference>
<dbReference type="PROSITE" id="PS50297">
    <property type="entry name" value="ANK_REP_REGION"/>
    <property type="match status" value="3"/>
</dbReference>
<gene>
    <name evidence="5" type="ORF">BV97_05005</name>
</gene>
<dbReference type="RefSeq" id="WP_036529757.1">
    <property type="nucleotide sequence ID" value="NZ_JFYZ01000048.1"/>
</dbReference>
<dbReference type="PRINTS" id="PR01415">
    <property type="entry name" value="ANKYRIN"/>
</dbReference>
<evidence type="ECO:0000313" key="5">
    <source>
        <dbReference type="EMBL" id="EZP73124.1"/>
    </source>
</evidence>
<feature type="region of interest" description="Disordered" evidence="4">
    <location>
        <begin position="171"/>
        <end position="190"/>
    </location>
</feature>
<dbReference type="PATRIC" id="fig|158500.4.peg.5082"/>